<evidence type="ECO:0000256" key="1">
    <source>
        <dbReference type="SAM" id="MobiDB-lite"/>
    </source>
</evidence>
<feature type="compositionally biased region" description="Basic residues" evidence="1">
    <location>
        <begin position="280"/>
        <end position="306"/>
    </location>
</feature>
<evidence type="ECO:0000313" key="2">
    <source>
        <dbReference type="EMBL" id="KZT50672.1"/>
    </source>
</evidence>
<name>A0A165CER3_9BASI</name>
<feature type="compositionally biased region" description="Basic residues" evidence="1">
    <location>
        <begin position="315"/>
        <end position="329"/>
    </location>
</feature>
<dbReference type="EMBL" id="KV424153">
    <property type="protein sequence ID" value="KZT50672.1"/>
    <property type="molecule type" value="Genomic_DNA"/>
</dbReference>
<reference evidence="2 3" key="1">
    <citation type="journal article" date="2016" name="Mol. Biol. Evol.">
        <title>Comparative Genomics of Early-Diverging Mushroom-Forming Fungi Provides Insights into the Origins of Lignocellulose Decay Capabilities.</title>
        <authorList>
            <person name="Nagy L.G."/>
            <person name="Riley R."/>
            <person name="Tritt A."/>
            <person name="Adam C."/>
            <person name="Daum C."/>
            <person name="Floudas D."/>
            <person name="Sun H."/>
            <person name="Yadav J.S."/>
            <person name="Pangilinan J."/>
            <person name="Larsson K.H."/>
            <person name="Matsuura K."/>
            <person name="Barry K."/>
            <person name="Labutti K."/>
            <person name="Kuo R."/>
            <person name="Ohm R.A."/>
            <person name="Bhattacharya S.S."/>
            <person name="Shirouzu T."/>
            <person name="Yoshinaga Y."/>
            <person name="Martin F.M."/>
            <person name="Grigoriev I.V."/>
            <person name="Hibbett D.S."/>
        </authorList>
    </citation>
    <scope>NUCLEOTIDE SEQUENCE [LARGE SCALE GENOMIC DNA]</scope>
    <source>
        <strain evidence="2 3">HHB12733</strain>
    </source>
</reference>
<keyword evidence="3" id="KW-1185">Reference proteome</keyword>
<organism evidence="2 3">
    <name type="scientific">Calocera cornea HHB12733</name>
    <dbReference type="NCBI Taxonomy" id="1353952"/>
    <lineage>
        <taxon>Eukaryota</taxon>
        <taxon>Fungi</taxon>
        <taxon>Dikarya</taxon>
        <taxon>Basidiomycota</taxon>
        <taxon>Agaricomycotina</taxon>
        <taxon>Dacrymycetes</taxon>
        <taxon>Dacrymycetales</taxon>
        <taxon>Dacrymycetaceae</taxon>
        <taxon>Calocera</taxon>
    </lineage>
</organism>
<dbReference type="Proteomes" id="UP000076842">
    <property type="component" value="Unassembled WGS sequence"/>
</dbReference>
<dbReference type="AlphaFoldDB" id="A0A165CER3"/>
<feature type="compositionally biased region" description="Gly residues" evidence="1">
    <location>
        <begin position="331"/>
        <end position="345"/>
    </location>
</feature>
<sequence length="368" mass="40441">MWRGTGRGSSCSVSLPARSPCLARGAVRHCGRGRECPLLLLLPAHADPLPVEESEYSAYIIRNPDISFLILPEALTHVPVHLFTPSTLKYHTPGGVFRTYQLDPPTTPALPALPVLDLRALVATSPRTRVFSPKGITRPVSIFAASYEYGLWFPLQFATHYNHFHPIPDGWRRIVGRGGGYRGGEEGVWERLEPPREAREALPVGLGEGEGAVGRGVPLVEGLYIHWFEEKWNGGASLCFYLICLPSPPSLPLGRTLTHPRPDRMVQQPPRAPPPPVRSPRLRREARRPHMGHEHRRRRLAGRGRRPAAGPGPGRGRRRRRRRRDRHRPGIGAGAGAGADPGAGGQAVSSGPGEGRRPAHEHDGPWHA</sequence>
<evidence type="ECO:0000313" key="3">
    <source>
        <dbReference type="Proteomes" id="UP000076842"/>
    </source>
</evidence>
<dbReference type="OrthoDB" id="2588202at2759"/>
<dbReference type="InParanoid" id="A0A165CER3"/>
<feature type="compositionally biased region" description="Basic and acidic residues" evidence="1">
    <location>
        <begin position="354"/>
        <end position="368"/>
    </location>
</feature>
<accession>A0A165CER3</accession>
<gene>
    <name evidence="2" type="ORF">CALCODRAFT_178022</name>
</gene>
<feature type="region of interest" description="Disordered" evidence="1">
    <location>
        <begin position="254"/>
        <end position="368"/>
    </location>
</feature>
<protein>
    <submittedName>
        <fullName evidence="2">Uncharacterized protein</fullName>
    </submittedName>
</protein>
<proteinExistence type="predicted"/>